<evidence type="ECO:0000313" key="8">
    <source>
        <dbReference type="EMBL" id="MBD3868417.1"/>
    </source>
</evidence>
<dbReference type="HAMAP" id="MF_00532_B">
    <property type="entry name" value="Ribosomal_uS9_B"/>
    <property type="match status" value="1"/>
</dbReference>
<protein>
    <recommendedName>
        <fullName evidence="4 5">Small ribosomal subunit protein uS9</fullName>
    </recommendedName>
</protein>
<evidence type="ECO:0000256" key="2">
    <source>
        <dbReference type="ARBA" id="ARBA00022980"/>
    </source>
</evidence>
<evidence type="ECO:0000256" key="3">
    <source>
        <dbReference type="ARBA" id="ARBA00023274"/>
    </source>
</evidence>
<proteinExistence type="inferred from homology"/>
<dbReference type="GO" id="GO:0015935">
    <property type="term" value="C:small ribosomal subunit"/>
    <property type="evidence" value="ECO:0007669"/>
    <property type="project" value="TreeGrafter"/>
</dbReference>
<dbReference type="EMBL" id="JACXWD010000031">
    <property type="protein sequence ID" value="MBD3868417.1"/>
    <property type="molecule type" value="Genomic_DNA"/>
</dbReference>
<evidence type="ECO:0000256" key="1">
    <source>
        <dbReference type="ARBA" id="ARBA00005251"/>
    </source>
</evidence>
<dbReference type="PANTHER" id="PTHR21569:SF1">
    <property type="entry name" value="SMALL RIBOSOMAL SUBUNIT PROTEIN US9M"/>
    <property type="match status" value="1"/>
</dbReference>
<evidence type="ECO:0000256" key="7">
    <source>
        <dbReference type="SAM" id="MobiDB-lite"/>
    </source>
</evidence>
<dbReference type="InterPro" id="IPR020568">
    <property type="entry name" value="Ribosomal_Su5_D2-typ_SF"/>
</dbReference>
<accession>A0A8J6Y1H3</accession>
<feature type="compositionally biased region" description="Basic residues" evidence="7">
    <location>
        <begin position="123"/>
        <end position="132"/>
    </location>
</feature>
<dbReference type="Proteomes" id="UP000648239">
    <property type="component" value="Unassembled WGS sequence"/>
</dbReference>
<feature type="region of interest" description="Disordered" evidence="7">
    <location>
        <begin position="111"/>
        <end position="132"/>
    </location>
</feature>
<dbReference type="GO" id="GO:0006412">
    <property type="term" value="P:translation"/>
    <property type="evidence" value="ECO:0007669"/>
    <property type="project" value="UniProtKB-UniRule"/>
</dbReference>
<dbReference type="SUPFAM" id="SSF54211">
    <property type="entry name" value="Ribosomal protein S5 domain 2-like"/>
    <property type="match status" value="1"/>
</dbReference>
<dbReference type="InterPro" id="IPR000754">
    <property type="entry name" value="Ribosomal_uS9"/>
</dbReference>
<dbReference type="FunFam" id="3.30.230.10:FF:000001">
    <property type="entry name" value="30S ribosomal protein S9"/>
    <property type="match status" value="1"/>
</dbReference>
<sequence>MSEAKIQHYGTGRRKSSTARVYLRPGTGNITVNERPFDTYFFNDVLKMIIKQPLVLTETADHFDIFVRVGGGGFTGQAGALRHGIARALVEYNPELRPRLKKAGLLTRDSRKVERKKYGQPGARKRFQFSKR</sequence>
<gene>
    <name evidence="5 8" type="primary">rpsI</name>
    <name evidence="8" type="ORF">IFK94_09870</name>
</gene>
<dbReference type="PANTHER" id="PTHR21569">
    <property type="entry name" value="RIBOSOMAL PROTEIN S9"/>
    <property type="match status" value="1"/>
</dbReference>
<dbReference type="InterPro" id="IPR020574">
    <property type="entry name" value="Ribosomal_uS9_CS"/>
</dbReference>
<name>A0A8J6Y1H3_9BACT</name>
<keyword evidence="2 5" id="KW-0689">Ribosomal protein</keyword>
<dbReference type="GO" id="GO:0003723">
    <property type="term" value="F:RNA binding"/>
    <property type="evidence" value="ECO:0007669"/>
    <property type="project" value="TreeGrafter"/>
</dbReference>
<reference evidence="8 9" key="1">
    <citation type="submission" date="2020-08" db="EMBL/GenBank/DDBJ databases">
        <title>Acidobacteriota in marine sediments use diverse sulfur dissimilation pathways.</title>
        <authorList>
            <person name="Wasmund K."/>
        </authorList>
    </citation>
    <scope>NUCLEOTIDE SEQUENCE [LARGE SCALE GENOMIC DNA]</scope>
    <source>
        <strain evidence="8">MAG AM4</strain>
    </source>
</reference>
<dbReference type="GO" id="GO:0003735">
    <property type="term" value="F:structural constituent of ribosome"/>
    <property type="evidence" value="ECO:0007669"/>
    <property type="project" value="InterPro"/>
</dbReference>
<dbReference type="InterPro" id="IPR023035">
    <property type="entry name" value="Ribosomal_uS9_bac/plastid"/>
</dbReference>
<dbReference type="InterPro" id="IPR014721">
    <property type="entry name" value="Ribsml_uS5_D2-typ_fold_subgr"/>
</dbReference>
<dbReference type="GO" id="GO:0005737">
    <property type="term" value="C:cytoplasm"/>
    <property type="evidence" value="ECO:0007669"/>
    <property type="project" value="UniProtKB-ARBA"/>
</dbReference>
<dbReference type="Gene3D" id="3.30.230.10">
    <property type="match status" value="1"/>
</dbReference>
<evidence type="ECO:0000313" key="9">
    <source>
        <dbReference type="Proteomes" id="UP000648239"/>
    </source>
</evidence>
<dbReference type="PROSITE" id="PS00360">
    <property type="entry name" value="RIBOSOMAL_S9"/>
    <property type="match status" value="1"/>
</dbReference>
<organism evidence="8 9">
    <name type="scientific">Candidatus Polarisedimenticola svalbardensis</name>
    <dbReference type="NCBI Taxonomy" id="2886004"/>
    <lineage>
        <taxon>Bacteria</taxon>
        <taxon>Pseudomonadati</taxon>
        <taxon>Acidobacteriota</taxon>
        <taxon>Candidatus Polarisedimenticolia</taxon>
        <taxon>Candidatus Polarisedimenticolales</taxon>
        <taxon>Candidatus Polarisedimenticolaceae</taxon>
        <taxon>Candidatus Polarisedimenticola</taxon>
    </lineage>
</organism>
<comment type="caution">
    <text evidence="8">The sequence shown here is derived from an EMBL/GenBank/DDBJ whole genome shotgun (WGS) entry which is preliminary data.</text>
</comment>
<evidence type="ECO:0000256" key="4">
    <source>
        <dbReference type="ARBA" id="ARBA00035259"/>
    </source>
</evidence>
<keyword evidence="3 5" id="KW-0687">Ribonucleoprotein</keyword>
<evidence type="ECO:0000256" key="5">
    <source>
        <dbReference type="HAMAP-Rule" id="MF_00532"/>
    </source>
</evidence>
<dbReference type="AlphaFoldDB" id="A0A8J6Y1H3"/>
<dbReference type="Pfam" id="PF00380">
    <property type="entry name" value="Ribosomal_S9"/>
    <property type="match status" value="1"/>
</dbReference>
<dbReference type="NCBIfam" id="NF001099">
    <property type="entry name" value="PRK00132.1"/>
    <property type="match status" value="1"/>
</dbReference>
<comment type="similarity">
    <text evidence="1 5 6">Belongs to the universal ribosomal protein uS9 family.</text>
</comment>
<evidence type="ECO:0000256" key="6">
    <source>
        <dbReference type="RuleBase" id="RU003815"/>
    </source>
</evidence>